<dbReference type="InterPro" id="IPR009057">
    <property type="entry name" value="Homeodomain-like_sf"/>
</dbReference>
<dbReference type="Pfam" id="PF17929">
    <property type="entry name" value="TetR_C_34"/>
    <property type="match status" value="1"/>
</dbReference>
<name>A0A1X1YLA8_9MYCO</name>
<protein>
    <submittedName>
        <fullName evidence="4">Transcriptional regulator</fullName>
    </submittedName>
</protein>
<proteinExistence type="predicted"/>
<dbReference type="GO" id="GO:0003677">
    <property type="term" value="F:DNA binding"/>
    <property type="evidence" value="ECO:0007669"/>
    <property type="project" value="UniProtKB-UniRule"/>
</dbReference>
<keyword evidence="1 2" id="KW-0238">DNA-binding</keyword>
<dbReference type="Gene3D" id="1.10.357.10">
    <property type="entry name" value="Tetracycline Repressor, domain 2"/>
    <property type="match status" value="1"/>
</dbReference>
<evidence type="ECO:0000256" key="2">
    <source>
        <dbReference type="PROSITE-ProRule" id="PRU00335"/>
    </source>
</evidence>
<dbReference type="EMBL" id="LQPE01000005">
    <property type="protein sequence ID" value="ORW11919.1"/>
    <property type="molecule type" value="Genomic_DNA"/>
</dbReference>
<dbReference type="Pfam" id="PF00440">
    <property type="entry name" value="TetR_N"/>
    <property type="match status" value="1"/>
</dbReference>
<sequence length="227" mass="24695">MRYPLAVAQLNFQRARTEEKKRQRAAALVEAARSLALEVGVASVTLTEIASRAGIHYSAVRRYFTSHKEVLLHLAAEGWVRWSDTVCEGLRQPGPMSPSRVAETLATGLAADPLFCDLLANLHLHLEHEVDLDRVIEVRKASNAAVIALADAIEQALPTLGRTGAFDVLLAAYSLAAPLWQIAHPPEGLREAYAEEVDVPPDWNIDFASSLTRLLTATCLGLVAQAD</sequence>
<dbReference type="InterPro" id="IPR001647">
    <property type="entry name" value="HTH_TetR"/>
</dbReference>
<dbReference type="OrthoDB" id="6637160at2"/>
<gene>
    <name evidence="4" type="ORF">AWC14_18505</name>
</gene>
<evidence type="ECO:0000256" key="1">
    <source>
        <dbReference type="ARBA" id="ARBA00023125"/>
    </source>
</evidence>
<evidence type="ECO:0000313" key="5">
    <source>
        <dbReference type="Proteomes" id="UP000193487"/>
    </source>
</evidence>
<dbReference type="Proteomes" id="UP000193487">
    <property type="component" value="Unassembled WGS sequence"/>
</dbReference>
<organism evidence="4 5">
    <name type="scientific">Mycobacterium kyorinense</name>
    <dbReference type="NCBI Taxonomy" id="487514"/>
    <lineage>
        <taxon>Bacteria</taxon>
        <taxon>Bacillati</taxon>
        <taxon>Actinomycetota</taxon>
        <taxon>Actinomycetes</taxon>
        <taxon>Mycobacteriales</taxon>
        <taxon>Mycobacteriaceae</taxon>
        <taxon>Mycobacterium</taxon>
    </lineage>
</organism>
<dbReference type="PROSITE" id="PS50977">
    <property type="entry name" value="HTH_TETR_2"/>
    <property type="match status" value="1"/>
</dbReference>
<dbReference type="STRING" id="487514.A5707_03790"/>
<accession>A0A1X1YLA8</accession>
<comment type="caution">
    <text evidence="4">The sequence shown here is derived from an EMBL/GenBank/DDBJ whole genome shotgun (WGS) entry which is preliminary data.</text>
</comment>
<evidence type="ECO:0000313" key="4">
    <source>
        <dbReference type="EMBL" id="ORW11919.1"/>
    </source>
</evidence>
<dbReference type="RefSeq" id="WP_045376062.1">
    <property type="nucleotide sequence ID" value="NZ_BBKA01000031.1"/>
</dbReference>
<keyword evidence="5" id="KW-1185">Reference proteome</keyword>
<dbReference type="InterPro" id="IPR041483">
    <property type="entry name" value="TetR_C_34"/>
</dbReference>
<feature type="domain" description="HTH tetR-type" evidence="3">
    <location>
        <begin position="22"/>
        <end position="82"/>
    </location>
</feature>
<evidence type="ECO:0000259" key="3">
    <source>
        <dbReference type="PROSITE" id="PS50977"/>
    </source>
</evidence>
<feature type="DNA-binding region" description="H-T-H motif" evidence="2">
    <location>
        <begin position="45"/>
        <end position="64"/>
    </location>
</feature>
<reference evidence="4 5" key="1">
    <citation type="submission" date="2016-01" db="EMBL/GenBank/DDBJ databases">
        <title>The new phylogeny of the genus Mycobacterium.</title>
        <authorList>
            <person name="Tarcisio F."/>
            <person name="Conor M."/>
            <person name="Antonella G."/>
            <person name="Elisabetta G."/>
            <person name="Giulia F.S."/>
            <person name="Sara T."/>
            <person name="Anna F."/>
            <person name="Clotilde B."/>
            <person name="Roberto B."/>
            <person name="Veronica D.S."/>
            <person name="Fabio R."/>
            <person name="Monica P."/>
            <person name="Olivier J."/>
            <person name="Enrico T."/>
            <person name="Nicola S."/>
        </authorList>
    </citation>
    <scope>NUCLEOTIDE SEQUENCE [LARGE SCALE GENOMIC DNA]</scope>
    <source>
        <strain evidence="4 5">DSM 45166</strain>
    </source>
</reference>
<dbReference type="SUPFAM" id="SSF46689">
    <property type="entry name" value="Homeodomain-like"/>
    <property type="match status" value="1"/>
</dbReference>
<dbReference type="AlphaFoldDB" id="A0A1X1YLA8"/>